<dbReference type="HAMAP" id="MF_01925">
    <property type="entry name" value="P5C_reductase"/>
    <property type="match status" value="1"/>
</dbReference>
<dbReference type="GO" id="GO:0005737">
    <property type="term" value="C:cytoplasm"/>
    <property type="evidence" value="ECO:0007669"/>
    <property type="project" value="UniProtKB-SubCell"/>
</dbReference>
<keyword evidence="4" id="KW-0963">Cytoplasm</keyword>
<evidence type="ECO:0000313" key="10">
    <source>
        <dbReference type="Proteomes" id="UP000184207"/>
    </source>
</evidence>
<dbReference type="Pfam" id="PF14748">
    <property type="entry name" value="P5CR_dimer"/>
    <property type="match status" value="1"/>
</dbReference>
<organism evidence="9 10">
    <name type="scientific">Fervidobacterium gondwanense DSM 13020</name>
    <dbReference type="NCBI Taxonomy" id="1121883"/>
    <lineage>
        <taxon>Bacteria</taxon>
        <taxon>Thermotogati</taxon>
        <taxon>Thermotogota</taxon>
        <taxon>Thermotogae</taxon>
        <taxon>Thermotogales</taxon>
        <taxon>Fervidobacteriaceae</taxon>
        <taxon>Fervidobacterium</taxon>
    </lineage>
</organism>
<keyword evidence="10" id="KW-1185">Reference proteome</keyword>
<dbReference type="SUPFAM" id="SSF51735">
    <property type="entry name" value="NAD(P)-binding Rossmann-fold domains"/>
    <property type="match status" value="1"/>
</dbReference>
<dbReference type="InterPro" id="IPR028939">
    <property type="entry name" value="P5C_Rdtase_cat_N"/>
</dbReference>
<comment type="similarity">
    <text evidence="1 4 6">Belongs to the pyrroline-5-carboxylate reductase family.</text>
</comment>
<evidence type="ECO:0000256" key="4">
    <source>
        <dbReference type="HAMAP-Rule" id="MF_01925"/>
    </source>
</evidence>
<dbReference type="InterPro" id="IPR036291">
    <property type="entry name" value="NAD(P)-bd_dom_sf"/>
</dbReference>
<dbReference type="InterPro" id="IPR053790">
    <property type="entry name" value="P5CR-like_CS"/>
</dbReference>
<dbReference type="SUPFAM" id="SSF48179">
    <property type="entry name" value="6-phosphogluconate dehydrogenase C-terminal domain-like"/>
    <property type="match status" value="1"/>
</dbReference>
<dbReference type="Gene3D" id="1.10.3730.10">
    <property type="entry name" value="ProC C-terminal domain-like"/>
    <property type="match status" value="1"/>
</dbReference>
<dbReference type="InterPro" id="IPR000304">
    <property type="entry name" value="Pyrroline-COOH_reductase"/>
</dbReference>
<keyword evidence="3 4" id="KW-0560">Oxidoreductase</keyword>
<dbReference type="AlphaFoldDB" id="A0A1M7RXT5"/>
<gene>
    <name evidence="4" type="primary">proC</name>
    <name evidence="9" type="ORF">SAMN02745226_00293</name>
</gene>
<dbReference type="STRING" id="1121883.SAMN02745226_00293"/>
<dbReference type="InterPro" id="IPR008927">
    <property type="entry name" value="6-PGluconate_DH-like_C_sf"/>
</dbReference>
<dbReference type="InterPro" id="IPR029036">
    <property type="entry name" value="P5CR_dimer"/>
</dbReference>
<keyword evidence="4 6" id="KW-0028">Amino-acid biosynthesis</keyword>
<keyword evidence="4 6" id="KW-0641">Proline biosynthesis</keyword>
<evidence type="ECO:0000256" key="1">
    <source>
        <dbReference type="ARBA" id="ARBA00005525"/>
    </source>
</evidence>
<evidence type="ECO:0000259" key="7">
    <source>
        <dbReference type="Pfam" id="PF03807"/>
    </source>
</evidence>
<dbReference type="EMBL" id="FRDJ01000001">
    <property type="protein sequence ID" value="SHN50872.1"/>
    <property type="molecule type" value="Genomic_DNA"/>
</dbReference>
<name>A0A1M7RXT5_FERGO</name>
<dbReference type="PANTHER" id="PTHR11645:SF0">
    <property type="entry name" value="PYRROLINE-5-CARBOXYLATE REDUCTASE 3"/>
    <property type="match status" value="1"/>
</dbReference>
<dbReference type="FunFam" id="1.10.3730.10:FF:000001">
    <property type="entry name" value="Pyrroline-5-carboxylate reductase"/>
    <property type="match status" value="1"/>
</dbReference>
<comment type="function">
    <text evidence="4">Catalyzes the reduction of 1-pyrroline-5-carboxylate (PCA) to L-proline.</text>
</comment>
<dbReference type="PANTHER" id="PTHR11645">
    <property type="entry name" value="PYRROLINE-5-CARBOXYLATE REDUCTASE"/>
    <property type="match status" value="1"/>
</dbReference>
<dbReference type="RefSeq" id="WP_072757543.1">
    <property type="nucleotide sequence ID" value="NZ_FRDJ01000001.1"/>
</dbReference>
<dbReference type="Proteomes" id="UP000184207">
    <property type="component" value="Unassembled WGS sequence"/>
</dbReference>
<evidence type="ECO:0000256" key="5">
    <source>
        <dbReference type="NCBIfam" id="TIGR00112"/>
    </source>
</evidence>
<dbReference type="Gene3D" id="3.40.50.720">
    <property type="entry name" value="NAD(P)-binding Rossmann-like Domain"/>
    <property type="match status" value="1"/>
</dbReference>
<dbReference type="PROSITE" id="PS00521">
    <property type="entry name" value="P5CR"/>
    <property type="match status" value="1"/>
</dbReference>
<evidence type="ECO:0000256" key="2">
    <source>
        <dbReference type="ARBA" id="ARBA00022857"/>
    </source>
</evidence>
<evidence type="ECO:0000313" key="9">
    <source>
        <dbReference type="EMBL" id="SHN50872.1"/>
    </source>
</evidence>
<dbReference type="OrthoDB" id="9805754at2"/>
<dbReference type="UniPathway" id="UPA00098">
    <property type="reaction ID" value="UER00361"/>
</dbReference>
<dbReference type="Pfam" id="PF03807">
    <property type="entry name" value="F420_oxidored"/>
    <property type="match status" value="1"/>
</dbReference>
<comment type="catalytic activity">
    <reaction evidence="4">
        <text>L-proline + NAD(+) = (S)-1-pyrroline-5-carboxylate + NADH + 2 H(+)</text>
        <dbReference type="Rhea" id="RHEA:14105"/>
        <dbReference type="ChEBI" id="CHEBI:15378"/>
        <dbReference type="ChEBI" id="CHEBI:17388"/>
        <dbReference type="ChEBI" id="CHEBI:57540"/>
        <dbReference type="ChEBI" id="CHEBI:57945"/>
        <dbReference type="ChEBI" id="CHEBI:60039"/>
        <dbReference type="EC" id="1.5.1.2"/>
    </reaction>
</comment>
<feature type="domain" description="Pyrroline-5-carboxylate reductase dimerisation" evidence="8">
    <location>
        <begin position="156"/>
        <end position="260"/>
    </location>
</feature>
<evidence type="ECO:0000259" key="8">
    <source>
        <dbReference type="Pfam" id="PF14748"/>
    </source>
</evidence>
<reference evidence="10" key="1">
    <citation type="submission" date="2016-12" db="EMBL/GenBank/DDBJ databases">
        <authorList>
            <person name="Varghese N."/>
            <person name="Submissions S."/>
        </authorList>
    </citation>
    <scope>NUCLEOTIDE SEQUENCE [LARGE SCALE GENOMIC DNA]</scope>
    <source>
        <strain evidence="10">DSM 13020</strain>
    </source>
</reference>
<sequence>MRVGIIGVGNIGSMILEVLNDKAEHEFYIYNRSIERVRKYEVFENVKICSNVKEVYVQSDCTFLCVKPQQTKQVYDTLFEIHEEHGVLVSTAAGKRIEEISQSTGKKNVIRIMPTITSRISIGITAVACSKHVDSSTRHEFEKLLSPLGEVMELEEEKFDAFTVLNSSGPAFVAFILESFIEGAINIGVNPDYARDIVLRTFEGSVKLLEHMSIEPSRLKYLVSSPGGVTIRGLYELEKDGVKGAIMSAIYEAFKRSQEL</sequence>
<dbReference type="PIRSF" id="PIRSF000193">
    <property type="entry name" value="Pyrrol-5-carb_rd"/>
    <property type="match status" value="1"/>
</dbReference>
<evidence type="ECO:0000256" key="3">
    <source>
        <dbReference type="ARBA" id="ARBA00023002"/>
    </source>
</evidence>
<evidence type="ECO:0000256" key="6">
    <source>
        <dbReference type="RuleBase" id="RU003903"/>
    </source>
</evidence>
<keyword evidence="2 4" id="KW-0521">NADP</keyword>
<proteinExistence type="inferred from homology"/>
<dbReference type="GO" id="GO:0055129">
    <property type="term" value="P:L-proline biosynthetic process"/>
    <property type="evidence" value="ECO:0007669"/>
    <property type="project" value="UniProtKB-UniRule"/>
</dbReference>
<feature type="domain" description="Pyrroline-5-carboxylate reductase catalytic N-terminal" evidence="7">
    <location>
        <begin position="2"/>
        <end position="94"/>
    </location>
</feature>
<protein>
    <recommendedName>
        <fullName evidence="4 5">Pyrroline-5-carboxylate reductase</fullName>
        <shortName evidence="4">P5C reductase</shortName>
        <shortName evidence="4">P5CR</shortName>
        <ecNumber evidence="4 5">1.5.1.2</ecNumber>
    </recommendedName>
    <alternativeName>
        <fullName evidence="4">PCA reductase</fullName>
    </alternativeName>
</protein>
<comment type="subcellular location">
    <subcellularLocation>
        <location evidence="4">Cytoplasm</location>
    </subcellularLocation>
</comment>
<comment type="pathway">
    <text evidence="4 6">Amino-acid biosynthesis; L-proline biosynthesis; L-proline from L-glutamate 5-semialdehyde: step 1/1.</text>
</comment>
<dbReference type="NCBIfam" id="TIGR00112">
    <property type="entry name" value="proC"/>
    <property type="match status" value="1"/>
</dbReference>
<comment type="catalytic activity">
    <reaction evidence="4 6">
        <text>L-proline + NADP(+) = (S)-1-pyrroline-5-carboxylate + NADPH + 2 H(+)</text>
        <dbReference type="Rhea" id="RHEA:14109"/>
        <dbReference type="ChEBI" id="CHEBI:15378"/>
        <dbReference type="ChEBI" id="CHEBI:17388"/>
        <dbReference type="ChEBI" id="CHEBI:57783"/>
        <dbReference type="ChEBI" id="CHEBI:58349"/>
        <dbReference type="ChEBI" id="CHEBI:60039"/>
        <dbReference type="EC" id="1.5.1.2"/>
    </reaction>
</comment>
<dbReference type="EC" id="1.5.1.2" evidence="4 5"/>
<dbReference type="GO" id="GO:0004735">
    <property type="term" value="F:pyrroline-5-carboxylate reductase activity"/>
    <property type="evidence" value="ECO:0007669"/>
    <property type="project" value="UniProtKB-UniRule"/>
</dbReference>
<accession>A0A1M7RXT5</accession>